<dbReference type="RefSeq" id="WP_073307405.1">
    <property type="nucleotide sequence ID" value="NZ_FQWV01000002.1"/>
</dbReference>
<feature type="region of interest" description="Disordered" evidence="1">
    <location>
        <begin position="76"/>
        <end position="111"/>
    </location>
</feature>
<dbReference type="STRING" id="43928.SAMN05443636_1132"/>
<sequence length="111" mass="10681">MRLVASGRSAGIAGAATAVSAPLSLPVHRTATEWAAALGVAENPVGALLVAFAVVRLLAGTGVCLHGVCAGTGPGVAPGVTAGRTRSGADARGARRGDGAPATTYAPLPSR</sequence>
<reference evidence="2 3" key="1">
    <citation type="submission" date="2016-11" db="EMBL/GenBank/DDBJ databases">
        <authorList>
            <person name="Jaros S."/>
            <person name="Januszkiewicz K."/>
            <person name="Wedrychowicz H."/>
        </authorList>
    </citation>
    <scope>NUCLEOTIDE SEQUENCE [LARGE SCALE GENOMIC DNA]</scope>
    <source>
        <strain evidence="2 3">DSM 9297</strain>
    </source>
</reference>
<proteinExistence type="predicted"/>
<keyword evidence="3" id="KW-1185">Reference proteome</keyword>
<evidence type="ECO:0000313" key="2">
    <source>
        <dbReference type="EMBL" id="SHG80382.1"/>
    </source>
</evidence>
<name>A0A1M5MTB9_9EURY</name>
<protein>
    <submittedName>
        <fullName evidence="2">Uncharacterized protein</fullName>
    </submittedName>
</protein>
<organism evidence="2 3">
    <name type="scientific">Halobaculum gomorrense</name>
    <dbReference type="NCBI Taxonomy" id="43928"/>
    <lineage>
        <taxon>Archaea</taxon>
        <taxon>Methanobacteriati</taxon>
        <taxon>Methanobacteriota</taxon>
        <taxon>Stenosarchaea group</taxon>
        <taxon>Halobacteria</taxon>
        <taxon>Halobacteriales</taxon>
        <taxon>Haloferacaceae</taxon>
        <taxon>Halobaculum</taxon>
    </lineage>
</organism>
<dbReference type="Proteomes" id="UP000184357">
    <property type="component" value="Unassembled WGS sequence"/>
</dbReference>
<dbReference type="AlphaFoldDB" id="A0A1M5MTB9"/>
<evidence type="ECO:0000256" key="1">
    <source>
        <dbReference type="SAM" id="MobiDB-lite"/>
    </source>
</evidence>
<feature type="compositionally biased region" description="Basic and acidic residues" evidence="1">
    <location>
        <begin position="87"/>
        <end position="98"/>
    </location>
</feature>
<evidence type="ECO:0000313" key="3">
    <source>
        <dbReference type="Proteomes" id="UP000184357"/>
    </source>
</evidence>
<accession>A0A1M5MTB9</accession>
<dbReference type="EMBL" id="FQWV01000002">
    <property type="protein sequence ID" value="SHG80382.1"/>
    <property type="molecule type" value="Genomic_DNA"/>
</dbReference>
<gene>
    <name evidence="2" type="ORF">SAMN05443636_1132</name>
</gene>